<keyword evidence="1" id="KW-0645">Protease</keyword>
<accession>A0AAV6U0M0</accession>
<protein>
    <recommendedName>
        <fullName evidence="4">Dipeptidylpeptidase IV N-terminal domain-containing protein</fullName>
    </recommendedName>
</protein>
<dbReference type="GO" id="GO:0008236">
    <property type="term" value="F:serine-type peptidase activity"/>
    <property type="evidence" value="ECO:0007669"/>
    <property type="project" value="UniProtKB-KW"/>
</dbReference>
<organism evidence="5 6">
    <name type="scientific">Oedothorax gibbosus</name>
    <dbReference type="NCBI Taxonomy" id="931172"/>
    <lineage>
        <taxon>Eukaryota</taxon>
        <taxon>Metazoa</taxon>
        <taxon>Ecdysozoa</taxon>
        <taxon>Arthropoda</taxon>
        <taxon>Chelicerata</taxon>
        <taxon>Arachnida</taxon>
        <taxon>Araneae</taxon>
        <taxon>Araneomorphae</taxon>
        <taxon>Entelegynae</taxon>
        <taxon>Araneoidea</taxon>
        <taxon>Linyphiidae</taxon>
        <taxon>Erigoninae</taxon>
        <taxon>Oedothorax</taxon>
    </lineage>
</organism>
<dbReference type="AlphaFoldDB" id="A0AAV6U0M0"/>
<dbReference type="EMBL" id="JAFNEN010000753">
    <property type="protein sequence ID" value="KAG8177760.1"/>
    <property type="molecule type" value="Genomic_DNA"/>
</dbReference>
<keyword evidence="1" id="KW-0031">Aminopeptidase</keyword>
<reference evidence="5 6" key="1">
    <citation type="journal article" date="2022" name="Nat. Ecol. Evol.">
        <title>A masculinizing supergene underlies an exaggerated male reproductive morph in a spider.</title>
        <authorList>
            <person name="Hendrickx F."/>
            <person name="De Corte Z."/>
            <person name="Sonet G."/>
            <person name="Van Belleghem S.M."/>
            <person name="Kostlbacher S."/>
            <person name="Vangestel C."/>
        </authorList>
    </citation>
    <scope>NUCLEOTIDE SEQUENCE [LARGE SCALE GENOMIC DNA]</scope>
    <source>
        <strain evidence="5">W744_W776</strain>
    </source>
</reference>
<evidence type="ECO:0000256" key="3">
    <source>
        <dbReference type="ARBA" id="ARBA00023180"/>
    </source>
</evidence>
<keyword evidence="2" id="KW-0720">Serine protease</keyword>
<dbReference type="GO" id="GO:0005886">
    <property type="term" value="C:plasma membrane"/>
    <property type="evidence" value="ECO:0007669"/>
    <property type="project" value="TreeGrafter"/>
</dbReference>
<evidence type="ECO:0000256" key="2">
    <source>
        <dbReference type="ARBA" id="ARBA00022825"/>
    </source>
</evidence>
<dbReference type="GO" id="GO:0008239">
    <property type="term" value="F:dipeptidyl-peptidase activity"/>
    <property type="evidence" value="ECO:0007669"/>
    <property type="project" value="TreeGrafter"/>
</dbReference>
<feature type="domain" description="Dipeptidylpeptidase IV N-terminal" evidence="4">
    <location>
        <begin position="86"/>
        <end position="242"/>
    </location>
</feature>
<dbReference type="InterPro" id="IPR050278">
    <property type="entry name" value="Serine_Prot_S9B/DPPIV"/>
</dbReference>
<dbReference type="SUPFAM" id="SSF82171">
    <property type="entry name" value="DPP6 N-terminal domain-like"/>
    <property type="match status" value="1"/>
</dbReference>
<evidence type="ECO:0000256" key="1">
    <source>
        <dbReference type="ARBA" id="ARBA00022438"/>
    </source>
</evidence>
<proteinExistence type="predicted"/>
<comment type="caution">
    <text evidence="5">The sequence shown here is derived from an EMBL/GenBank/DDBJ whole genome shotgun (WGS) entry which is preliminary data.</text>
</comment>
<dbReference type="Pfam" id="PF00930">
    <property type="entry name" value="DPPIV_N"/>
    <property type="match status" value="1"/>
</dbReference>
<gene>
    <name evidence="5" type="ORF">JTE90_009299</name>
</gene>
<dbReference type="PANTHER" id="PTHR11731:SF200">
    <property type="entry name" value="DIPEPTIDYL PEPTIDASE 10, ISOFORM B"/>
    <property type="match status" value="1"/>
</dbReference>
<sequence length="242" mass="28143">MVKRCDAILGESAGLGRRGHRINLVDVLSKEFEPRKFNGSWVSDDQLVFRNKDGHLILYSIRMKSSEVLLHNSVFKENHSVKYSISTDLKYVLLFYDITQIYKYSFEARYIIYEIESGISYPLWPLNKPGEKIRYAAWGPKGNQMVYVYQNNIYYIAKVNGTHYAVTKNGVEGVVFNGIPDWLYEEEILKSNSALWWSPDGNQICFATFNDTNTGIYYYNWYGSHNDTTNVLAQLKSMRYPK</sequence>
<dbReference type="GO" id="GO:0004177">
    <property type="term" value="F:aminopeptidase activity"/>
    <property type="evidence" value="ECO:0007669"/>
    <property type="project" value="UniProtKB-KW"/>
</dbReference>
<dbReference type="InterPro" id="IPR002469">
    <property type="entry name" value="Peptidase_S9B_N"/>
</dbReference>
<keyword evidence="3" id="KW-0325">Glycoprotein</keyword>
<dbReference type="GO" id="GO:0006508">
    <property type="term" value="P:proteolysis"/>
    <property type="evidence" value="ECO:0007669"/>
    <property type="project" value="InterPro"/>
</dbReference>
<feature type="non-terminal residue" evidence="5">
    <location>
        <position position="242"/>
    </location>
</feature>
<dbReference type="PANTHER" id="PTHR11731">
    <property type="entry name" value="PROTEASE FAMILY S9B,C DIPEPTIDYL-PEPTIDASE IV-RELATED"/>
    <property type="match status" value="1"/>
</dbReference>
<dbReference type="Gene3D" id="2.140.10.30">
    <property type="entry name" value="Dipeptidylpeptidase IV, N-terminal domain"/>
    <property type="match status" value="1"/>
</dbReference>
<evidence type="ECO:0000313" key="6">
    <source>
        <dbReference type="Proteomes" id="UP000827092"/>
    </source>
</evidence>
<evidence type="ECO:0000313" key="5">
    <source>
        <dbReference type="EMBL" id="KAG8177760.1"/>
    </source>
</evidence>
<keyword evidence="1" id="KW-0378">Hydrolase</keyword>
<evidence type="ECO:0000259" key="4">
    <source>
        <dbReference type="Pfam" id="PF00930"/>
    </source>
</evidence>
<keyword evidence="6" id="KW-1185">Reference proteome</keyword>
<dbReference type="Proteomes" id="UP000827092">
    <property type="component" value="Unassembled WGS sequence"/>
</dbReference>
<name>A0AAV6U0M0_9ARAC</name>